<sequence>MKAIILALCAIFAGTNAMVIITAGVDPPRLLGASHCTWGPSYWCQNLTIAAGCNATSHCVKKVWPYKTVEEDHDSVCEICKDMVQQARDQLESNQTQEDLKAVFEGSCKLMMIKPIVEECDTLVDQFIPELVETLASQMNPSVVCSVSGLCNSPRIDQLILEHEETLKKTVGKDVISLKDDELKPNECSKCYTIATRMEEKFKGTSRDQMLNEILDLCRNVGTQSDACANIVLQYFTTIYEHLKTNFNAKNICTLSGQCSGIFHKHEDTSNKGPDVEIRPLSSVGMVEVGDDLPCKLCEQLVGHLRDLLVANTTELEFQRVLEGFCKQTESFADQCKSIVDEYYPEMYEFLVHRLNGNAVCVMGGICPSPGTKESVGPIMPLLPIKTAEIGVRILNEKKKHKKYNLGENGAGIRKINKYSEAERMQLPIERMSNSLSLLSFPNMDTKGQMLCAFCEYLLHEVQQVISDPKSEDEVKTVLGKICKKLPNSVEGTCNEFIDTYGNAIVAILAQEIDPSVVCPMMHVCPSEEMMTAFQSLDKEWMIKSEVKDKPSCPLCLFAVSQVYNVIKNNKTEANIVKELDKLCVELPKSLGGQCEDFVKAYSKELIEMLLSDLTPQEVCVYIKLCDETKEVAPSIFFPMDKNGEIMTNEIPDYQAAPIKPVETIKDNVECVLCETVIKYIEDAMKDASTREEVKKIVHDVCNYFPKSRKEQCTDFVNTYADKIIEMFSQDVHPKLMCMLIGICATDNMQTIKNSVAECALCEAIVSGIESVLTNPSVDKKIENVVAGACNYVPAEIHEKCVSMLEIYEKTIINLLKMNVSPRQMCTKMALCSNADFFAISEASHMTR</sequence>
<evidence type="ECO:0000313" key="11">
    <source>
        <dbReference type="Proteomes" id="UP001168972"/>
    </source>
</evidence>
<feature type="domain" description="Saposin B-type" evidence="8">
    <location>
        <begin position="73"/>
        <end position="155"/>
    </location>
</feature>
<feature type="domain" description="Saposin B-type" evidence="8">
    <location>
        <begin position="184"/>
        <end position="263"/>
    </location>
</feature>
<comment type="subcellular location">
    <subcellularLocation>
        <location evidence="1">Secreted</location>
    </subcellularLocation>
</comment>
<gene>
    <name evidence="10" type="ORF">PV327_007707</name>
</gene>
<evidence type="ECO:0000256" key="6">
    <source>
        <dbReference type="ARBA" id="ARBA00023180"/>
    </source>
</evidence>
<feature type="signal peptide" evidence="7">
    <location>
        <begin position="1"/>
        <end position="17"/>
    </location>
</feature>
<keyword evidence="2" id="KW-0964">Secreted</keyword>
<evidence type="ECO:0000256" key="7">
    <source>
        <dbReference type="SAM" id="SignalP"/>
    </source>
</evidence>
<evidence type="ECO:0000256" key="2">
    <source>
        <dbReference type="ARBA" id="ARBA00022525"/>
    </source>
</evidence>
<dbReference type="AlphaFoldDB" id="A0AA39G126"/>
<dbReference type="Pfam" id="PF02199">
    <property type="entry name" value="SapA"/>
    <property type="match status" value="1"/>
</dbReference>
<dbReference type="InterPro" id="IPR008138">
    <property type="entry name" value="SapB_2"/>
</dbReference>
<keyword evidence="5" id="KW-1015">Disulfide bond</keyword>
<dbReference type="Pfam" id="PF03489">
    <property type="entry name" value="SapB_2"/>
    <property type="match status" value="7"/>
</dbReference>
<evidence type="ECO:0000313" key="10">
    <source>
        <dbReference type="EMBL" id="KAK0178864.1"/>
    </source>
</evidence>
<dbReference type="FunFam" id="1.10.225.10:FF:000002">
    <property type="entry name" value="prosaposin isoform X2"/>
    <property type="match status" value="1"/>
</dbReference>
<protein>
    <recommendedName>
        <fullName evidence="12">Prosaposin</fullName>
    </recommendedName>
</protein>
<evidence type="ECO:0000259" key="8">
    <source>
        <dbReference type="PROSITE" id="PS50015"/>
    </source>
</evidence>
<feature type="domain" description="Saposin B-type" evidence="8">
    <location>
        <begin position="549"/>
        <end position="630"/>
    </location>
</feature>
<dbReference type="Pfam" id="PF05184">
    <property type="entry name" value="SapB_1"/>
    <property type="match status" value="5"/>
</dbReference>
<evidence type="ECO:0000256" key="3">
    <source>
        <dbReference type="ARBA" id="ARBA00022729"/>
    </source>
</evidence>
<dbReference type="PANTHER" id="PTHR11480:SF3">
    <property type="entry name" value="BCDNA.GH08312"/>
    <property type="match status" value="1"/>
</dbReference>
<keyword evidence="3 7" id="KW-0732">Signal</keyword>
<dbReference type="PANTHER" id="PTHR11480">
    <property type="entry name" value="SAPOSIN-RELATED"/>
    <property type="match status" value="1"/>
</dbReference>
<reference evidence="10" key="1">
    <citation type="journal article" date="2023" name="bioRxiv">
        <title>Scaffold-level genome assemblies of two parasitoid biocontrol wasps reveal the parthenogenesis mechanism and an associated novel virus.</title>
        <authorList>
            <person name="Inwood S."/>
            <person name="Skelly J."/>
            <person name="Guhlin J."/>
            <person name="Harrop T."/>
            <person name="Goldson S."/>
            <person name="Dearden P."/>
        </authorList>
    </citation>
    <scope>NUCLEOTIDE SEQUENCE</scope>
    <source>
        <strain evidence="10">Lincoln</strain>
        <tissue evidence="10">Whole body</tissue>
    </source>
</reference>
<dbReference type="SMART" id="SM00162">
    <property type="entry name" value="SAPA"/>
    <property type="match status" value="1"/>
</dbReference>
<evidence type="ECO:0000259" key="9">
    <source>
        <dbReference type="PROSITE" id="PS51110"/>
    </source>
</evidence>
<name>A0AA39G126_MICHY</name>
<dbReference type="GO" id="GO:0005576">
    <property type="term" value="C:extracellular region"/>
    <property type="evidence" value="ECO:0007669"/>
    <property type="project" value="UniProtKB-SubCell"/>
</dbReference>
<dbReference type="GO" id="GO:0016020">
    <property type="term" value="C:membrane"/>
    <property type="evidence" value="ECO:0007669"/>
    <property type="project" value="GOC"/>
</dbReference>
<dbReference type="PROSITE" id="PS50015">
    <property type="entry name" value="SAP_B"/>
    <property type="match status" value="7"/>
</dbReference>
<dbReference type="GO" id="GO:0005764">
    <property type="term" value="C:lysosome"/>
    <property type="evidence" value="ECO:0007669"/>
    <property type="project" value="InterPro"/>
</dbReference>
<keyword evidence="4" id="KW-0677">Repeat</keyword>
<reference evidence="10" key="2">
    <citation type="submission" date="2023-03" db="EMBL/GenBank/DDBJ databases">
        <authorList>
            <person name="Inwood S.N."/>
            <person name="Skelly J.G."/>
            <person name="Guhlin J."/>
            <person name="Harrop T.W.R."/>
            <person name="Goldson S.G."/>
            <person name="Dearden P.K."/>
        </authorList>
    </citation>
    <scope>NUCLEOTIDE SEQUENCE</scope>
    <source>
        <strain evidence="10">Lincoln</strain>
        <tissue evidence="10">Whole body</tissue>
    </source>
</reference>
<accession>A0AA39G126</accession>
<evidence type="ECO:0000256" key="4">
    <source>
        <dbReference type="ARBA" id="ARBA00022737"/>
    </source>
</evidence>
<dbReference type="EMBL" id="JAQQBR010000004">
    <property type="protein sequence ID" value="KAK0178863.1"/>
    <property type="molecule type" value="Genomic_DNA"/>
</dbReference>
<dbReference type="GO" id="GO:0006665">
    <property type="term" value="P:sphingolipid metabolic process"/>
    <property type="evidence" value="ECO:0007669"/>
    <property type="project" value="InterPro"/>
</dbReference>
<dbReference type="InterPro" id="IPR008139">
    <property type="entry name" value="SaposinB_dom"/>
</dbReference>
<dbReference type="EMBL" id="JAQQBR010000004">
    <property type="protein sequence ID" value="KAK0178864.1"/>
    <property type="molecule type" value="Genomic_DNA"/>
</dbReference>
<dbReference type="Proteomes" id="UP001168972">
    <property type="component" value="Unassembled WGS sequence"/>
</dbReference>
<dbReference type="InterPro" id="IPR007856">
    <property type="entry name" value="SapB_1"/>
</dbReference>
<evidence type="ECO:0008006" key="12">
    <source>
        <dbReference type="Google" id="ProtNLM"/>
    </source>
</evidence>
<feature type="domain" description="Saposin A-type" evidence="9">
    <location>
        <begin position="29"/>
        <end position="69"/>
    </location>
</feature>
<dbReference type="PRINTS" id="PR01797">
    <property type="entry name" value="SAPOSIN"/>
</dbReference>
<keyword evidence="6" id="KW-0325">Glycoprotein</keyword>
<dbReference type="InterPro" id="IPR011001">
    <property type="entry name" value="Saposin-like"/>
</dbReference>
<dbReference type="InterPro" id="IPR008373">
    <property type="entry name" value="Saposin"/>
</dbReference>
<feature type="domain" description="Saposin B-type" evidence="8">
    <location>
        <begin position="291"/>
        <end position="371"/>
    </location>
</feature>
<dbReference type="Gene3D" id="1.10.225.10">
    <property type="entry name" value="Saposin-like"/>
    <property type="match status" value="7"/>
</dbReference>
<dbReference type="InterPro" id="IPR051428">
    <property type="entry name" value="Sphingo_Act-Surfact_Prot"/>
</dbReference>
<dbReference type="SMART" id="SM00741">
    <property type="entry name" value="SapB"/>
    <property type="match status" value="7"/>
</dbReference>
<feature type="chain" id="PRO_5041589080" description="Prosaposin" evidence="7">
    <location>
        <begin position="18"/>
        <end position="848"/>
    </location>
</feature>
<organism evidence="10 11">
    <name type="scientific">Microctonus hyperodae</name>
    <name type="common">Parasitoid wasp</name>
    <dbReference type="NCBI Taxonomy" id="165561"/>
    <lineage>
        <taxon>Eukaryota</taxon>
        <taxon>Metazoa</taxon>
        <taxon>Ecdysozoa</taxon>
        <taxon>Arthropoda</taxon>
        <taxon>Hexapoda</taxon>
        <taxon>Insecta</taxon>
        <taxon>Pterygota</taxon>
        <taxon>Neoptera</taxon>
        <taxon>Endopterygota</taxon>
        <taxon>Hymenoptera</taxon>
        <taxon>Apocrita</taxon>
        <taxon>Ichneumonoidea</taxon>
        <taxon>Braconidae</taxon>
        <taxon>Euphorinae</taxon>
        <taxon>Microctonus</taxon>
    </lineage>
</organism>
<dbReference type="PROSITE" id="PS51110">
    <property type="entry name" value="SAP_A"/>
    <property type="match status" value="1"/>
</dbReference>
<feature type="domain" description="Saposin B-type" evidence="8">
    <location>
        <begin position="755"/>
        <end position="836"/>
    </location>
</feature>
<feature type="domain" description="Saposin B-type" evidence="8">
    <location>
        <begin position="448"/>
        <end position="529"/>
    </location>
</feature>
<comment type="caution">
    <text evidence="10">The sequence shown here is derived from an EMBL/GenBank/DDBJ whole genome shotgun (WGS) entry which is preliminary data.</text>
</comment>
<dbReference type="SUPFAM" id="SSF47862">
    <property type="entry name" value="Saposin"/>
    <property type="match status" value="7"/>
</dbReference>
<dbReference type="InterPro" id="IPR003119">
    <property type="entry name" value="SAP_A"/>
</dbReference>
<evidence type="ECO:0000256" key="5">
    <source>
        <dbReference type="ARBA" id="ARBA00023157"/>
    </source>
</evidence>
<keyword evidence="11" id="KW-1185">Reference proteome</keyword>
<proteinExistence type="predicted"/>
<evidence type="ECO:0000256" key="1">
    <source>
        <dbReference type="ARBA" id="ARBA00004613"/>
    </source>
</evidence>
<feature type="domain" description="Saposin B-type" evidence="8">
    <location>
        <begin position="667"/>
        <end position="748"/>
    </location>
</feature>